<organism evidence="1 2">
    <name type="scientific">Cylicostephanus goldi</name>
    <name type="common">Nematode worm</name>
    <dbReference type="NCBI Taxonomy" id="71465"/>
    <lineage>
        <taxon>Eukaryota</taxon>
        <taxon>Metazoa</taxon>
        <taxon>Ecdysozoa</taxon>
        <taxon>Nematoda</taxon>
        <taxon>Chromadorea</taxon>
        <taxon>Rhabditida</taxon>
        <taxon>Rhabditina</taxon>
        <taxon>Rhabditomorpha</taxon>
        <taxon>Strongyloidea</taxon>
        <taxon>Strongylidae</taxon>
        <taxon>Cylicostephanus</taxon>
    </lineage>
</organism>
<dbReference type="EMBL" id="UYRV01135797">
    <property type="protein sequence ID" value="VDN38888.1"/>
    <property type="molecule type" value="Genomic_DNA"/>
</dbReference>
<evidence type="ECO:0000313" key="1">
    <source>
        <dbReference type="EMBL" id="VDN38888.1"/>
    </source>
</evidence>
<sequence>MHDELTKYGQILEEAYENAQKVTYVRNRDWLDSPWDDFFKRRDPLKVTYFLGSV</sequence>
<evidence type="ECO:0000313" key="2">
    <source>
        <dbReference type="Proteomes" id="UP000271889"/>
    </source>
</evidence>
<keyword evidence="2" id="KW-1185">Reference proteome</keyword>
<reference evidence="1 2" key="1">
    <citation type="submission" date="2018-11" db="EMBL/GenBank/DDBJ databases">
        <authorList>
            <consortium name="Pathogen Informatics"/>
        </authorList>
    </citation>
    <scope>NUCLEOTIDE SEQUENCE [LARGE SCALE GENOMIC DNA]</scope>
</reference>
<protein>
    <submittedName>
        <fullName evidence="1">Uncharacterized protein</fullName>
    </submittedName>
</protein>
<accession>A0A3P7NSN4</accession>
<proteinExistence type="predicted"/>
<name>A0A3P7NSN4_CYLGO</name>
<gene>
    <name evidence="1" type="ORF">CGOC_LOCUS13837</name>
</gene>
<dbReference type="Proteomes" id="UP000271889">
    <property type="component" value="Unassembled WGS sequence"/>
</dbReference>
<dbReference type="AlphaFoldDB" id="A0A3P7NSN4"/>